<dbReference type="PANTHER" id="PTHR47359:SF3">
    <property type="entry name" value="NLP_P60 DOMAIN-CONTAINING PROTEIN-RELATED"/>
    <property type="match status" value="1"/>
</dbReference>
<keyword evidence="2" id="KW-0645">Protease</keyword>
<dbReference type="PANTHER" id="PTHR47359">
    <property type="entry name" value="PEPTIDOGLYCAN DL-ENDOPEPTIDASE CWLO"/>
    <property type="match status" value="1"/>
</dbReference>
<name>A0A7W3MWH0_9ACTN</name>
<dbReference type="EMBL" id="JACJII010000001">
    <property type="protein sequence ID" value="MBA9003082.1"/>
    <property type="molecule type" value="Genomic_DNA"/>
</dbReference>
<dbReference type="InterPro" id="IPR023346">
    <property type="entry name" value="Lysozyme-like_dom_sf"/>
</dbReference>
<dbReference type="Pfam" id="PF00877">
    <property type="entry name" value="NLPC_P60"/>
    <property type="match status" value="1"/>
</dbReference>
<keyword evidence="7" id="KW-1185">Reference proteome</keyword>
<evidence type="ECO:0000256" key="2">
    <source>
        <dbReference type="ARBA" id="ARBA00022670"/>
    </source>
</evidence>
<dbReference type="PROSITE" id="PS51935">
    <property type="entry name" value="NLPC_P60"/>
    <property type="match status" value="1"/>
</dbReference>
<evidence type="ECO:0000256" key="4">
    <source>
        <dbReference type="ARBA" id="ARBA00022807"/>
    </source>
</evidence>
<evidence type="ECO:0000313" key="7">
    <source>
        <dbReference type="Proteomes" id="UP000539313"/>
    </source>
</evidence>
<evidence type="ECO:0000256" key="1">
    <source>
        <dbReference type="ARBA" id="ARBA00007074"/>
    </source>
</evidence>
<dbReference type="Gene3D" id="3.90.1720.10">
    <property type="entry name" value="endopeptidase domain like (from Nostoc punctiforme)"/>
    <property type="match status" value="1"/>
</dbReference>
<evidence type="ECO:0000313" key="6">
    <source>
        <dbReference type="EMBL" id="MBA9003082.1"/>
    </source>
</evidence>
<sequence>MPVAVAVPAIVGILLIVVFVAALGATSPGGDASCLSAPGRTARAQIPAAYLALYMQAESHYGVPWNVLAAVGSIESDHGRGPHPGIASGTNHAGAAGPMQFMPGTWAAFGVDGNGDGHKNVYDPADAIPAAAAYLKHNGAPAHMERALFRYNHATWYVQKVLDRAAEYARDSGTCTALPATGRAAIAVKAALRQIGTPYSWGGGNINGPTRGFGRGAATVGFDCSSLVQYAWHQAGITIPRTTQEQWRTLPHVPAAHARPGDLVFFRGAYGTSTAPGHVGLVIGPGRMVEAPRTGLTVRIASINTRSDIVGYARPTHRHPPP</sequence>
<dbReference type="SUPFAM" id="SSF54001">
    <property type="entry name" value="Cysteine proteinases"/>
    <property type="match status" value="1"/>
</dbReference>
<feature type="domain" description="NlpC/P60" evidence="5">
    <location>
        <begin position="181"/>
        <end position="322"/>
    </location>
</feature>
<gene>
    <name evidence="6" type="ORF">HNR21_001964</name>
</gene>
<organism evidence="6 7">
    <name type="scientific">Thermomonospora cellulosilytica</name>
    <dbReference type="NCBI Taxonomy" id="1411118"/>
    <lineage>
        <taxon>Bacteria</taxon>
        <taxon>Bacillati</taxon>
        <taxon>Actinomycetota</taxon>
        <taxon>Actinomycetes</taxon>
        <taxon>Streptosporangiales</taxon>
        <taxon>Thermomonosporaceae</taxon>
        <taxon>Thermomonospora</taxon>
    </lineage>
</organism>
<dbReference type="Pfam" id="PF13406">
    <property type="entry name" value="SLT_2"/>
    <property type="match status" value="1"/>
</dbReference>
<evidence type="ECO:0000259" key="5">
    <source>
        <dbReference type="PROSITE" id="PS51935"/>
    </source>
</evidence>
<dbReference type="AlphaFoldDB" id="A0A7W3MWH0"/>
<dbReference type="RefSeq" id="WP_182704955.1">
    <property type="nucleotide sequence ID" value="NZ_JACJII010000001.1"/>
</dbReference>
<comment type="caution">
    <text evidence="6">The sequence shown here is derived from an EMBL/GenBank/DDBJ whole genome shotgun (WGS) entry which is preliminary data.</text>
</comment>
<protein>
    <submittedName>
        <fullName evidence="6">Cell wall-associated NlpC family hydrolase</fullName>
    </submittedName>
</protein>
<reference evidence="6 7" key="1">
    <citation type="submission" date="2020-08" db="EMBL/GenBank/DDBJ databases">
        <title>Sequencing the genomes of 1000 actinobacteria strains.</title>
        <authorList>
            <person name="Klenk H.-P."/>
        </authorList>
    </citation>
    <scope>NUCLEOTIDE SEQUENCE [LARGE SCALE GENOMIC DNA]</scope>
    <source>
        <strain evidence="6 7">DSM 45823</strain>
    </source>
</reference>
<dbReference type="GO" id="GO:0008234">
    <property type="term" value="F:cysteine-type peptidase activity"/>
    <property type="evidence" value="ECO:0007669"/>
    <property type="project" value="UniProtKB-KW"/>
</dbReference>
<keyword evidence="3 6" id="KW-0378">Hydrolase</keyword>
<dbReference type="InterPro" id="IPR038765">
    <property type="entry name" value="Papain-like_cys_pep_sf"/>
</dbReference>
<evidence type="ECO:0000256" key="3">
    <source>
        <dbReference type="ARBA" id="ARBA00022801"/>
    </source>
</evidence>
<dbReference type="CDD" id="cd13399">
    <property type="entry name" value="Slt35-like"/>
    <property type="match status" value="1"/>
</dbReference>
<dbReference type="Proteomes" id="UP000539313">
    <property type="component" value="Unassembled WGS sequence"/>
</dbReference>
<keyword evidence="4" id="KW-0788">Thiol protease</keyword>
<dbReference type="InterPro" id="IPR031304">
    <property type="entry name" value="SLT_2"/>
</dbReference>
<dbReference type="Gene3D" id="1.10.530.10">
    <property type="match status" value="1"/>
</dbReference>
<dbReference type="InterPro" id="IPR051794">
    <property type="entry name" value="PG_Endopeptidase_C40"/>
</dbReference>
<dbReference type="InterPro" id="IPR000064">
    <property type="entry name" value="NLP_P60_dom"/>
</dbReference>
<comment type="similarity">
    <text evidence="1">Belongs to the peptidase C40 family.</text>
</comment>
<dbReference type="SUPFAM" id="SSF53955">
    <property type="entry name" value="Lysozyme-like"/>
    <property type="match status" value="1"/>
</dbReference>
<accession>A0A7W3MWH0</accession>
<proteinExistence type="inferred from homology"/>
<dbReference type="GO" id="GO:0006508">
    <property type="term" value="P:proteolysis"/>
    <property type="evidence" value="ECO:0007669"/>
    <property type="project" value="UniProtKB-KW"/>
</dbReference>